<evidence type="ECO:0000256" key="1">
    <source>
        <dbReference type="SAM" id="MobiDB-lite"/>
    </source>
</evidence>
<evidence type="ECO:0000313" key="3">
    <source>
        <dbReference type="Proteomes" id="UP000228770"/>
    </source>
</evidence>
<organism evidence="2 3">
    <name type="scientific">Candidatus Brennerbacteria bacterium CG_4_9_14_3_um_filter_43_9</name>
    <dbReference type="NCBI Taxonomy" id="1974522"/>
    <lineage>
        <taxon>Bacteria</taxon>
        <taxon>Candidatus Brenneribacteriota</taxon>
    </lineage>
</organism>
<proteinExistence type="predicted"/>
<dbReference type="Proteomes" id="UP000228770">
    <property type="component" value="Unassembled WGS sequence"/>
</dbReference>
<feature type="region of interest" description="Disordered" evidence="1">
    <location>
        <begin position="1"/>
        <end position="56"/>
    </location>
</feature>
<comment type="caution">
    <text evidence="2">The sequence shown here is derived from an EMBL/GenBank/DDBJ whole genome shotgun (WGS) entry which is preliminary data.</text>
</comment>
<name>A0A2M8C3F6_9BACT</name>
<reference evidence="3" key="1">
    <citation type="submission" date="2017-09" db="EMBL/GenBank/DDBJ databases">
        <title>Depth-based differentiation of microbial function through sediment-hosted aquifers and enrichment of novel symbionts in the deep terrestrial subsurface.</title>
        <authorList>
            <person name="Probst A.J."/>
            <person name="Ladd B."/>
            <person name="Jarett J.K."/>
            <person name="Geller-Mcgrath D.E."/>
            <person name="Sieber C.M.K."/>
            <person name="Emerson J.B."/>
            <person name="Anantharaman K."/>
            <person name="Thomas B.C."/>
            <person name="Malmstrom R."/>
            <person name="Stieglmeier M."/>
            <person name="Klingl A."/>
            <person name="Woyke T."/>
            <person name="Ryan C.M."/>
            <person name="Banfield J.F."/>
        </authorList>
    </citation>
    <scope>NUCLEOTIDE SEQUENCE [LARGE SCALE GENOMIC DNA]</scope>
</reference>
<protein>
    <submittedName>
        <fullName evidence="2">Uncharacterized protein</fullName>
    </submittedName>
</protein>
<feature type="non-terminal residue" evidence="2">
    <location>
        <position position="74"/>
    </location>
</feature>
<dbReference type="EMBL" id="PFUA01000010">
    <property type="protein sequence ID" value="PJB50632.1"/>
    <property type="molecule type" value="Genomic_DNA"/>
</dbReference>
<evidence type="ECO:0000313" key="2">
    <source>
        <dbReference type="EMBL" id="PJB50632.1"/>
    </source>
</evidence>
<dbReference type="AlphaFoldDB" id="A0A2M8C3F6"/>
<sequence length="74" mass="8343">MHMSNTFSQNNYAEPQIKSSNQQAPHNPVTTGYTKQETPYNLAAAGPTGQAPRGLLPERKKSWYRFTIALFVIF</sequence>
<feature type="compositionally biased region" description="Polar residues" evidence="1">
    <location>
        <begin position="1"/>
        <end position="39"/>
    </location>
</feature>
<gene>
    <name evidence="2" type="ORF">CO102_00525</name>
</gene>
<accession>A0A2M8C3F6</accession>